<feature type="coiled-coil region" evidence="1">
    <location>
        <begin position="60"/>
        <end position="87"/>
    </location>
</feature>
<name>A0ABV2EUT0_9STRE</name>
<dbReference type="EMBL" id="JBEPLX010000035">
    <property type="protein sequence ID" value="MET3534864.1"/>
    <property type="molecule type" value="Genomic_DNA"/>
</dbReference>
<sequence length="182" mass="21179">MSKTTDASVILPVFSQYARTFLRKSNEYAISTLYHKCTVFVSFCYNIAELNLLIEIDLNNQSYQEVKDELINEIAQLDLTITDLQDKVAYLNKVAEVLINLNNSDSENRRLARYDYAKMNLTAAITLEQVEEEIEKNQKSMTKWIDDYEYKVRRLEILVQTLSHSLSSSDHRDRPNKNELGL</sequence>
<evidence type="ECO:0000313" key="4">
    <source>
        <dbReference type="Proteomes" id="UP001549134"/>
    </source>
</evidence>
<comment type="caution">
    <text evidence="3">The sequence shown here is derived from an EMBL/GenBank/DDBJ whole genome shotgun (WGS) entry which is preliminary data.</text>
</comment>
<evidence type="ECO:0000313" key="3">
    <source>
        <dbReference type="EMBL" id="MET3534864.1"/>
    </source>
</evidence>
<protein>
    <recommendedName>
        <fullName evidence="2">Group II intron-interrupted relaxase LtrB C-terminal domain-containing protein</fullName>
    </recommendedName>
</protein>
<keyword evidence="1" id="KW-0175">Coiled coil</keyword>
<accession>A0ABV2EUT0</accession>
<evidence type="ECO:0000259" key="2">
    <source>
        <dbReference type="Pfam" id="PF11083"/>
    </source>
</evidence>
<feature type="domain" description="Group II intron-interrupted relaxase LtrB C-terminal" evidence="2">
    <location>
        <begin position="47"/>
        <end position="162"/>
    </location>
</feature>
<evidence type="ECO:0000256" key="1">
    <source>
        <dbReference type="SAM" id="Coils"/>
    </source>
</evidence>
<keyword evidence="4" id="KW-1185">Reference proteome</keyword>
<dbReference type="Pfam" id="PF11083">
    <property type="entry name" value="Relaxase_C"/>
    <property type="match status" value="1"/>
</dbReference>
<reference evidence="3 4" key="1">
    <citation type="submission" date="2024-06" db="EMBL/GenBank/DDBJ databases">
        <title>Genomic Encyclopedia of Type Strains, Phase IV (KMG-IV): sequencing the most valuable type-strain genomes for metagenomic binning, comparative biology and taxonomic classification.</title>
        <authorList>
            <person name="Goeker M."/>
        </authorList>
    </citation>
    <scope>NUCLEOTIDE SEQUENCE [LARGE SCALE GENOMIC DNA]</scope>
    <source>
        <strain evidence="3 4">DSM 29126</strain>
    </source>
</reference>
<organism evidence="3 4">
    <name type="scientific">Streptococcus parasuis</name>
    <dbReference type="NCBI Taxonomy" id="1501662"/>
    <lineage>
        <taxon>Bacteria</taxon>
        <taxon>Bacillati</taxon>
        <taxon>Bacillota</taxon>
        <taxon>Bacilli</taxon>
        <taxon>Lactobacillales</taxon>
        <taxon>Streptococcaceae</taxon>
        <taxon>Streptococcus</taxon>
    </lineage>
</organism>
<dbReference type="InterPro" id="IPR021112">
    <property type="entry name" value="LtrB_C"/>
</dbReference>
<gene>
    <name evidence="3" type="ORF">ABID50_002030</name>
</gene>
<proteinExistence type="predicted"/>
<dbReference type="Proteomes" id="UP001549134">
    <property type="component" value="Unassembled WGS sequence"/>
</dbReference>